<evidence type="ECO:0000313" key="3">
    <source>
        <dbReference type="Proteomes" id="UP001470023"/>
    </source>
</evidence>
<dbReference type="EMBL" id="JBEPAZ010000132">
    <property type="protein sequence ID" value="MER6434547.1"/>
    <property type="molecule type" value="Genomic_DNA"/>
</dbReference>
<comment type="caution">
    <text evidence="2">The sequence shown here is derived from an EMBL/GenBank/DDBJ whole genome shotgun (WGS) entry which is preliminary data.</text>
</comment>
<organism evidence="2 3">
    <name type="scientific">Streptomyces sp. 900105245</name>
    <dbReference type="NCBI Taxonomy" id="3154379"/>
    <lineage>
        <taxon>Bacteria</taxon>
        <taxon>Bacillati</taxon>
        <taxon>Actinomycetota</taxon>
        <taxon>Actinomycetes</taxon>
        <taxon>Kitasatosporales</taxon>
        <taxon>Streptomycetaceae</taxon>
        <taxon>Streptomyces</taxon>
    </lineage>
</organism>
<feature type="signal peptide" evidence="1">
    <location>
        <begin position="1"/>
        <end position="20"/>
    </location>
</feature>
<evidence type="ECO:0008006" key="4">
    <source>
        <dbReference type="Google" id="ProtNLM"/>
    </source>
</evidence>
<keyword evidence="1" id="KW-0732">Signal</keyword>
<name>A0ABV1ULE6_9ACTN</name>
<protein>
    <recommendedName>
        <fullName evidence="4">Intersectin-EH binding protein Ibp1</fullName>
    </recommendedName>
</protein>
<dbReference type="Proteomes" id="UP001470023">
    <property type="component" value="Unassembled WGS sequence"/>
</dbReference>
<proteinExistence type="predicted"/>
<reference evidence="2 3" key="1">
    <citation type="submission" date="2024-06" db="EMBL/GenBank/DDBJ databases">
        <title>The Natural Products Discovery Center: Release of the First 8490 Sequenced Strains for Exploring Actinobacteria Biosynthetic Diversity.</title>
        <authorList>
            <person name="Kalkreuter E."/>
            <person name="Kautsar S.A."/>
            <person name="Yang D."/>
            <person name="Bader C.D."/>
            <person name="Teijaro C.N."/>
            <person name="Fluegel L."/>
            <person name="Davis C.M."/>
            <person name="Simpson J.R."/>
            <person name="Lauterbach L."/>
            <person name="Steele A.D."/>
            <person name="Gui C."/>
            <person name="Meng S."/>
            <person name="Li G."/>
            <person name="Viehrig K."/>
            <person name="Ye F."/>
            <person name="Su P."/>
            <person name="Kiefer A.F."/>
            <person name="Nichols A."/>
            <person name="Cepeda A.J."/>
            <person name="Yan W."/>
            <person name="Fan B."/>
            <person name="Jiang Y."/>
            <person name="Adhikari A."/>
            <person name="Zheng C.-J."/>
            <person name="Schuster L."/>
            <person name="Cowan T.M."/>
            <person name="Smanski M.J."/>
            <person name="Chevrette M.G."/>
            <person name="De Carvalho L.P.S."/>
            <person name="Shen B."/>
        </authorList>
    </citation>
    <scope>NUCLEOTIDE SEQUENCE [LARGE SCALE GENOMIC DNA]</scope>
    <source>
        <strain evidence="2 3">NPDC001166</strain>
    </source>
</reference>
<feature type="chain" id="PRO_5045493289" description="Intersectin-EH binding protein Ibp1" evidence="1">
    <location>
        <begin position="21"/>
        <end position="112"/>
    </location>
</feature>
<sequence>MFSRKKIAAISGLVGGLAVASTGLTHAYAAADQGTCTRDLLGSVTCTQRITGEIPENGVIPHQENCMPVQPLTLPAALGTGTTRLGPKVTCASTTSGVPAEAGGRQEAPSFL</sequence>
<evidence type="ECO:0000313" key="2">
    <source>
        <dbReference type="EMBL" id="MER6434547.1"/>
    </source>
</evidence>
<gene>
    <name evidence="2" type="ORF">ABT272_44280</name>
</gene>
<keyword evidence="3" id="KW-1185">Reference proteome</keyword>
<evidence type="ECO:0000256" key="1">
    <source>
        <dbReference type="SAM" id="SignalP"/>
    </source>
</evidence>
<accession>A0ABV1ULE6</accession>
<dbReference type="RefSeq" id="WP_352066360.1">
    <property type="nucleotide sequence ID" value="NZ_JBEPAZ010000132.1"/>
</dbReference>